<dbReference type="GO" id="GO:0004222">
    <property type="term" value="F:metalloendopeptidase activity"/>
    <property type="evidence" value="ECO:0007669"/>
    <property type="project" value="InterPro"/>
</dbReference>
<keyword evidence="3" id="KW-0645">Protease</keyword>
<sequence length="361" mass="40667">MNCMNQLSLATVLAGVFSLAQAQPVSIRIEPVNQKNNGAEVRVKITNLSQNELKILNWYLAGDAELQSDIFSVFLDGQAVDYSGPIAKRGLPEERDYIHLAPSASVIQTVDLSAYYDMTQAGIYHIQYHVNVPGVIQEVSALKTKIKQNADEELVSNDLSFWMDGIDLPYNVLSKLNTSALNINQGLSYLGNCSNSQKVIIQDALVTARQMGRESGSYLDQNWQPDKAGIRYKTWFGDYSATRFAKVADHFHLLSDALNYKHLTIDCFCKEKLLRTYAYVYRNQPYHIHLCQAFWSAPLTGHDSRSGTMIHEMSHFTVNGGTYDYAYGHYRAKRLAVLDPDKAIMNADNHEYFSENTPALK</sequence>
<dbReference type="Gene3D" id="2.60.40.2970">
    <property type="match status" value="1"/>
</dbReference>
<dbReference type="PANTHER" id="PTHR37016">
    <property type="match status" value="1"/>
</dbReference>
<evidence type="ECO:0000256" key="6">
    <source>
        <dbReference type="ARBA" id="ARBA00022833"/>
    </source>
</evidence>
<proteinExistence type="inferred from homology"/>
<dbReference type="InterPro" id="IPR029463">
    <property type="entry name" value="Lys_MEP"/>
</dbReference>
<dbReference type="GO" id="GO:0046872">
    <property type="term" value="F:metal ion binding"/>
    <property type="evidence" value="ECO:0007669"/>
    <property type="project" value="UniProtKB-KW"/>
</dbReference>
<keyword evidence="5" id="KW-0378">Hydrolase</keyword>
<dbReference type="SUPFAM" id="SSF55486">
    <property type="entry name" value="Metalloproteases ('zincins'), catalytic domain"/>
    <property type="match status" value="1"/>
</dbReference>
<feature type="chain" id="PRO_5012319232" description="Lysine-specific metallo-endopeptidase domain-containing protein" evidence="8">
    <location>
        <begin position="23"/>
        <end position="361"/>
    </location>
</feature>
<dbReference type="Gene3D" id="3.40.390.10">
    <property type="entry name" value="Collagenase (Catalytic Domain)"/>
    <property type="match status" value="1"/>
</dbReference>
<comment type="cofactor">
    <cofactor evidence="1">
        <name>Zn(2+)</name>
        <dbReference type="ChEBI" id="CHEBI:29105"/>
    </cofactor>
</comment>
<accession>A0A1M5ZE71</accession>
<evidence type="ECO:0000256" key="7">
    <source>
        <dbReference type="ARBA" id="ARBA00023049"/>
    </source>
</evidence>
<evidence type="ECO:0000256" key="5">
    <source>
        <dbReference type="ARBA" id="ARBA00022801"/>
    </source>
</evidence>
<evidence type="ECO:0000256" key="8">
    <source>
        <dbReference type="SAM" id="SignalP"/>
    </source>
</evidence>
<dbReference type="SMART" id="SM01351">
    <property type="entry name" value="Aspzincin_M35"/>
    <property type="match status" value="1"/>
</dbReference>
<organism evidence="10 11">
    <name type="scientific">Vibrio aerogenes CECT 7868</name>
    <dbReference type="NCBI Taxonomy" id="1216006"/>
    <lineage>
        <taxon>Bacteria</taxon>
        <taxon>Pseudomonadati</taxon>
        <taxon>Pseudomonadota</taxon>
        <taxon>Gammaproteobacteria</taxon>
        <taxon>Vibrionales</taxon>
        <taxon>Vibrionaceae</taxon>
        <taxon>Vibrio</taxon>
    </lineage>
</organism>
<dbReference type="PANTHER" id="PTHR37016:SF3">
    <property type="entry name" value="NEUTRAL PROTEASE 2-RELATED"/>
    <property type="match status" value="1"/>
</dbReference>
<feature type="domain" description="Lysine-specific metallo-endopeptidase" evidence="9">
    <location>
        <begin position="217"/>
        <end position="355"/>
    </location>
</feature>
<reference evidence="10 11" key="1">
    <citation type="submission" date="2016-11" db="EMBL/GenBank/DDBJ databases">
        <authorList>
            <person name="Jaros S."/>
            <person name="Januszkiewicz K."/>
            <person name="Wedrychowicz H."/>
        </authorList>
    </citation>
    <scope>NUCLEOTIDE SEQUENCE [LARGE SCALE GENOMIC DNA]</scope>
    <source>
        <strain evidence="10 11">CECT 7868</strain>
    </source>
</reference>
<dbReference type="EMBL" id="FQXZ01000027">
    <property type="protein sequence ID" value="SHI22506.1"/>
    <property type="molecule type" value="Genomic_DNA"/>
</dbReference>
<evidence type="ECO:0000259" key="9">
    <source>
        <dbReference type="SMART" id="SM01351"/>
    </source>
</evidence>
<protein>
    <recommendedName>
        <fullName evidence="9">Lysine-specific metallo-endopeptidase domain-containing protein</fullName>
    </recommendedName>
</protein>
<gene>
    <name evidence="10" type="ORF">VA7868_02620</name>
</gene>
<comment type="similarity">
    <text evidence="2">Belongs to the peptidase M35 family.</text>
</comment>
<evidence type="ECO:0000313" key="10">
    <source>
        <dbReference type="EMBL" id="SHI22506.1"/>
    </source>
</evidence>
<dbReference type="Proteomes" id="UP000184608">
    <property type="component" value="Unassembled WGS sequence"/>
</dbReference>
<evidence type="ECO:0000256" key="3">
    <source>
        <dbReference type="ARBA" id="ARBA00022670"/>
    </source>
</evidence>
<dbReference type="InterPro" id="IPR024079">
    <property type="entry name" value="MetalloPept_cat_dom_sf"/>
</dbReference>
<keyword evidence="11" id="KW-1185">Reference proteome</keyword>
<evidence type="ECO:0000256" key="2">
    <source>
        <dbReference type="ARBA" id="ARBA00010279"/>
    </source>
</evidence>
<keyword evidence="4" id="KW-0479">Metal-binding</keyword>
<keyword evidence="6" id="KW-0862">Zinc</keyword>
<evidence type="ECO:0000313" key="11">
    <source>
        <dbReference type="Proteomes" id="UP000184608"/>
    </source>
</evidence>
<dbReference type="AlphaFoldDB" id="A0A1M5ZE71"/>
<dbReference type="OrthoDB" id="7649992at2"/>
<dbReference type="STRING" id="1216006.VA7868_02620"/>
<feature type="signal peptide" evidence="8">
    <location>
        <begin position="1"/>
        <end position="22"/>
    </location>
</feature>
<keyword evidence="7" id="KW-0482">Metalloprotease</keyword>
<keyword evidence="8" id="KW-0732">Signal</keyword>
<evidence type="ECO:0000256" key="1">
    <source>
        <dbReference type="ARBA" id="ARBA00001947"/>
    </source>
</evidence>
<evidence type="ECO:0000256" key="4">
    <source>
        <dbReference type="ARBA" id="ARBA00022723"/>
    </source>
</evidence>
<dbReference type="InterPro" id="IPR050414">
    <property type="entry name" value="Fungal_M35_metalloproteases"/>
</dbReference>
<name>A0A1M5ZE71_9VIBR</name>
<dbReference type="GO" id="GO:0006508">
    <property type="term" value="P:proteolysis"/>
    <property type="evidence" value="ECO:0007669"/>
    <property type="project" value="UniProtKB-KW"/>
</dbReference>
<dbReference type="Pfam" id="PF14521">
    <property type="entry name" value="Aspzincin_M35"/>
    <property type="match status" value="1"/>
</dbReference>